<evidence type="ECO:0000256" key="5">
    <source>
        <dbReference type="ARBA" id="ARBA00022692"/>
    </source>
</evidence>
<evidence type="ECO:0000256" key="8">
    <source>
        <dbReference type="RuleBase" id="RU003793"/>
    </source>
</evidence>
<feature type="domain" description="Prepilin type IV endopeptidase peptidase" evidence="11">
    <location>
        <begin position="115"/>
        <end position="223"/>
    </location>
</feature>
<comment type="subcellular location">
    <subcellularLocation>
        <location evidence="1">Cell inner membrane</location>
        <topology evidence="1">Multi-pass membrane protein</topology>
    </subcellularLocation>
    <subcellularLocation>
        <location evidence="9">Cell membrane</location>
        <topology evidence="9">Multi-pass membrane protein</topology>
    </subcellularLocation>
</comment>
<dbReference type="GO" id="GO:0004190">
    <property type="term" value="F:aspartic-type endopeptidase activity"/>
    <property type="evidence" value="ECO:0007669"/>
    <property type="project" value="UniProtKB-EC"/>
</dbReference>
<keyword evidence="9" id="KW-0645">Protease</keyword>
<dbReference type="PANTHER" id="PTHR30487">
    <property type="entry name" value="TYPE 4 PREPILIN-LIKE PROTEINS LEADER PEPTIDE-PROCESSING ENZYME"/>
    <property type="match status" value="1"/>
</dbReference>
<keyword evidence="6 10" id="KW-1133">Transmembrane helix</keyword>
<feature type="transmembrane region" description="Helical" evidence="10">
    <location>
        <begin position="199"/>
        <end position="221"/>
    </location>
</feature>
<evidence type="ECO:0000256" key="2">
    <source>
        <dbReference type="ARBA" id="ARBA00005801"/>
    </source>
</evidence>
<reference evidence="13 14" key="1">
    <citation type="submission" date="2020-05" db="EMBL/GenBank/DDBJ databases">
        <title>Parvularcula mediterraneae sp. nov., isolated from polypropylene straw from shallow seawater of the seashore of Laganas in Zakynthos island, Greece.</title>
        <authorList>
            <person name="Szabo I."/>
            <person name="Al-Omari J."/>
            <person name="Rado J."/>
            <person name="Szerdahelyi G.S."/>
        </authorList>
    </citation>
    <scope>NUCLEOTIDE SEQUENCE [LARGE SCALE GENOMIC DNA]</scope>
    <source>
        <strain evidence="13 14">ZS-1/3</strain>
    </source>
</reference>
<keyword evidence="9" id="KW-0489">Methyltransferase</keyword>
<dbReference type="GO" id="GO:0008168">
    <property type="term" value="F:methyltransferase activity"/>
    <property type="evidence" value="ECO:0007669"/>
    <property type="project" value="UniProtKB-KW"/>
</dbReference>
<evidence type="ECO:0000256" key="7">
    <source>
        <dbReference type="ARBA" id="ARBA00023136"/>
    </source>
</evidence>
<dbReference type="Pfam" id="PF06750">
    <property type="entry name" value="A24_N_bact"/>
    <property type="match status" value="1"/>
</dbReference>
<keyword evidence="3" id="KW-1003">Cell membrane</keyword>
<keyword evidence="9" id="KW-0808">Transferase</keyword>
<keyword evidence="14" id="KW-1185">Reference proteome</keyword>
<dbReference type="GO" id="GO:0032259">
    <property type="term" value="P:methylation"/>
    <property type="evidence" value="ECO:0007669"/>
    <property type="project" value="UniProtKB-KW"/>
</dbReference>
<name>A0A7Y3RN19_9PROT</name>
<protein>
    <recommendedName>
        <fullName evidence="9">Prepilin leader peptidase/N-methyltransferase</fullName>
        <ecNumber evidence="9">2.1.1.-</ecNumber>
        <ecNumber evidence="9">3.4.23.43</ecNumber>
    </recommendedName>
</protein>
<dbReference type="EMBL" id="JABFCX010000003">
    <property type="protein sequence ID" value="NNU17117.1"/>
    <property type="molecule type" value="Genomic_DNA"/>
</dbReference>
<evidence type="ECO:0000313" key="13">
    <source>
        <dbReference type="EMBL" id="NNU17117.1"/>
    </source>
</evidence>
<feature type="transmembrane region" description="Helical" evidence="10">
    <location>
        <begin position="133"/>
        <end position="151"/>
    </location>
</feature>
<organism evidence="13 14">
    <name type="scientific">Parvularcula mediterranea</name>
    <dbReference type="NCBI Taxonomy" id="2732508"/>
    <lineage>
        <taxon>Bacteria</taxon>
        <taxon>Pseudomonadati</taxon>
        <taxon>Pseudomonadota</taxon>
        <taxon>Alphaproteobacteria</taxon>
        <taxon>Parvularculales</taxon>
        <taxon>Parvularculaceae</taxon>
        <taxon>Parvularcula</taxon>
    </lineage>
</organism>
<gene>
    <name evidence="13" type="ORF">HK107_12370</name>
</gene>
<dbReference type="PRINTS" id="PR00864">
    <property type="entry name" value="PREPILNPTASE"/>
</dbReference>
<dbReference type="EC" id="3.4.23.43" evidence="9"/>
<comment type="function">
    <text evidence="9">Plays an essential role in type IV pili and type II pseudopili formation by proteolytically removing the leader sequence from substrate proteins and subsequently monomethylating the alpha-amino group of the newly exposed N-terminal phenylalanine.</text>
</comment>
<evidence type="ECO:0000313" key="14">
    <source>
        <dbReference type="Proteomes" id="UP000536835"/>
    </source>
</evidence>
<dbReference type="RefSeq" id="WP_173200228.1">
    <property type="nucleotide sequence ID" value="NZ_JABFCX010000003.1"/>
</dbReference>
<evidence type="ECO:0000256" key="1">
    <source>
        <dbReference type="ARBA" id="ARBA00004429"/>
    </source>
</evidence>
<dbReference type="InterPro" id="IPR000045">
    <property type="entry name" value="Prepilin_IV_endopep_pep"/>
</dbReference>
<accession>A0A7Y3RN19</accession>
<keyword evidence="9" id="KW-0378">Hydrolase</keyword>
<evidence type="ECO:0000256" key="6">
    <source>
        <dbReference type="ARBA" id="ARBA00022989"/>
    </source>
</evidence>
<keyword evidence="9" id="KW-0511">Multifunctional enzyme</keyword>
<dbReference type="GO" id="GO:0005886">
    <property type="term" value="C:plasma membrane"/>
    <property type="evidence" value="ECO:0007669"/>
    <property type="project" value="UniProtKB-SubCell"/>
</dbReference>
<dbReference type="Pfam" id="PF01478">
    <property type="entry name" value="Peptidase_A24"/>
    <property type="match status" value="1"/>
</dbReference>
<keyword evidence="5 9" id="KW-0812">Transmembrane</keyword>
<evidence type="ECO:0000256" key="9">
    <source>
        <dbReference type="RuleBase" id="RU003794"/>
    </source>
</evidence>
<feature type="transmembrane region" description="Helical" evidence="10">
    <location>
        <begin position="157"/>
        <end position="178"/>
    </location>
</feature>
<dbReference type="AlphaFoldDB" id="A0A7Y3RN19"/>
<proteinExistence type="inferred from homology"/>
<evidence type="ECO:0000259" key="11">
    <source>
        <dbReference type="Pfam" id="PF01478"/>
    </source>
</evidence>
<dbReference type="InterPro" id="IPR014032">
    <property type="entry name" value="Peptidase_A24A_bac"/>
</dbReference>
<dbReference type="InterPro" id="IPR010627">
    <property type="entry name" value="Prepilin_pept_A24_N"/>
</dbReference>
<sequence length="262" mass="26932">MNIAATLLGACFGALLGSFANVVASRGPRRWGLVAAQGLPDDFLTGRSRCEGCGASIKPLLLVPIVSFFYLGGRAECCGNRIGYRHVLTESLGAAAGAWVAWRYGATPEALFAGVLLFFLLTLAVIDSETGFLPDALTLPLIIIGLGVSALGYGPPLLHAVLGAVIGGGALWLLAFGFRKLRGKEGLGGGDVKLVAAGGAWCGASALPFILLAASLAGLLFVLATRFRNEGSDVMKGELHFGPYLCAATAAVYLIGPPLTLA</sequence>
<dbReference type="Proteomes" id="UP000536835">
    <property type="component" value="Unassembled WGS sequence"/>
</dbReference>
<dbReference type="GO" id="GO:0006465">
    <property type="term" value="P:signal peptide processing"/>
    <property type="evidence" value="ECO:0007669"/>
    <property type="project" value="TreeGrafter"/>
</dbReference>
<dbReference type="PANTHER" id="PTHR30487:SF0">
    <property type="entry name" value="PREPILIN LEADER PEPTIDASE_N-METHYLTRANSFERASE-RELATED"/>
    <property type="match status" value="1"/>
</dbReference>
<evidence type="ECO:0000259" key="12">
    <source>
        <dbReference type="Pfam" id="PF06750"/>
    </source>
</evidence>
<comment type="catalytic activity">
    <reaction evidence="9">
        <text>Typically cleaves a -Gly-|-Phe- bond to release an N-terminal, basic peptide of 5-8 residues from type IV prepilin, and then N-methylates the new N-terminal amino group, the methyl donor being S-adenosyl-L-methionine.</text>
        <dbReference type="EC" id="3.4.23.43"/>
    </reaction>
</comment>
<dbReference type="EC" id="2.1.1.-" evidence="9"/>
<keyword evidence="7 10" id="KW-0472">Membrane</keyword>
<evidence type="ECO:0000256" key="4">
    <source>
        <dbReference type="ARBA" id="ARBA00022519"/>
    </source>
</evidence>
<feature type="transmembrane region" description="Helical" evidence="10">
    <location>
        <begin position="241"/>
        <end position="261"/>
    </location>
</feature>
<keyword evidence="4" id="KW-0997">Cell inner membrane</keyword>
<evidence type="ECO:0000256" key="10">
    <source>
        <dbReference type="SAM" id="Phobius"/>
    </source>
</evidence>
<evidence type="ECO:0000256" key="3">
    <source>
        <dbReference type="ARBA" id="ARBA00022475"/>
    </source>
</evidence>
<comment type="similarity">
    <text evidence="2 8">Belongs to the peptidase A24 family.</text>
</comment>
<dbReference type="InterPro" id="IPR050882">
    <property type="entry name" value="Prepilin_peptidase/N-MTase"/>
</dbReference>
<feature type="transmembrane region" description="Helical" evidence="10">
    <location>
        <begin position="110"/>
        <end position="126"/>
    </location>
</feature>
<feature type="domain" description="Prepilin peptidase A24 N-terminal" evidence="12">
    <location>
        <begin position="12"/>
        <end position="104"/>
    </location>
</feature>
<dbReference type="Gene3D" id="1.20.120.1220">
    <property type="match status" value="1"/>
</dbReference>
<comment type="caution">
    <text evidence="13">The sequence shown here is derived from an EMBL/GenBank/DDBJ whole genome shotgun (WGS) entry which is preliminary data.</text>
</comment>